<dbReference type="OrthoDB" id="10445040at2759"/>
<dbReference type="AlphaFoldDB" id="A0A3P7P2X9"/>
<accession>A0A3P7P2X9</accession>
<name>A0A3P7P2X9_DIBLA</name>
<dbReference type="EMBL" id="UYRU01120734">
    <property type="protein sequence ID" value="VDN49405.1"/>
    <property type="molecule type" value="Genomic_DNA"/>
</dbReference>
<evidence type="ECO:0000313" key="2">
    <source>
        <dbReference type="EMBL" id="VDN49405.1"/>
    </source>
</evidence>
<gene>
    <name evidence="2" type="ORF">DILT_LOCUS19764</name>
</gene>
<evidence type="ECO:0000256" key="1">
    <source>
        <dbReference type="SAM" id="MobiDB-lite"/>
    </source>
</evidence>
<feature type="non-terminal residue" evidence="2">
    <location>
        <position position="1"/>
    </location>
</feature>
<feature type="compositionally biased region" description="Polar residues" evidence="1">
    <location>
        <begin position="26"/>
        <end position="43"/>
    </location>
</feature>
<reference evidence="2 3" key="1">
    <citation type="submission" date="2018-11" db="EMBL/GenBank/DDBJ databases">
        <authorList>
            <consortium name="Pathogen Informatics"/>
        </authorList>
    </citation>
    <scope>NUCLEOTIDE SEQUENCE [LARGE SCALE GENOMIC DNA]</scope>
</reference>
<sequence>GSNTFAGRLSSRRRRRSRIVRATPITVPSTAGSSNEDMSTAEGSVSLGGVSDQHGPQLELSPQFNLLKRPLVHSVGGDEPDTVRIQL</sequence>
<protein>
    <submittedName>
        <fullName evidence="2">Uncharacterized protein</fullName>
    </submittedName>
</protein>
<feature type="compositionally biased region" description="Basic residues" evidence="1">
    <location>
        <begin position="10"/>
        <end position="19"/>
    </location>
</feature>
<feature type="region of interest" description="Disordered" evidence="1">
    <location>
        <begin position="1"/>
        <end position="58"/>
    </location>
</feature>
<dbReference type="Proteomes" id="UP000281553">
    <property type="component" value="Unassembled WGS sequence"/>
</dbReference>
<evidence type="ECO:0000313" key="3">
    <source>
        <dbReference type="Proteomes" id="UP000281553"/>
    </source>
</evidence>
<organism evidence="2 3">
    <name type="scientific">Dibothriocephalus latus</name>
    <name type="common">Fish tapeworm</name>
    <name type="synonym">Diphyllobothrium latum</name>
    <dbReference type="NCBI Taxonomy" id="60516"/>
    <lineage>
        <taxon>Eukaryota</taxon>
        <taxon>Metazoa</taxon>
        <taxon>Spiralia</taxon>
        <taxon>Lophotrochozoa</taxon>
        <taxon>Platyhelminthes</taxon>
        <taxon>Cestoda</taxon>
        <taxon>Eucestoda</taxon>
        <taxon>Diphyllobothriidea</taxon>
        <taxon>Diphyllobothriidae</taxon>
        <taxon>Dibothriocephalus</taxon>
    </lineage>
</organism>
<proteinExistence type="predicted"/>
<keyword evidence="3" id="KW-1185">Reference proteome</keyword>